<evidence type="ECO:0000313" key="1">
    <source>
        <dbReference type="EMBL" id="MFC7070479.1"/>
    </source>
</evidence>
<dbReference type="RefSeq" id="WP_284032529.1">
    <property type="nucleotide sequence ID" value="NZ_CP126154.1"/>
</dbReference>
<dbReference type="Proteomes" id="UP001596461">
    <property type="component" value="Unassembled WGS sequence"/>
</dbReference>
<sequence>MPSRRQLLRRIGASAATPAVLTTAGCIGDGTVRTKLGGASTDTIDFSSPDDDVFVPPNQVPAYLERIEAEYGEAAFPWTDISALAGEFVGAYTQQMEIVPDDRFAVQDAAVLVHRLDSSRYRLRAWTGGRLLGRQYEVGFGGHIQRDPAITWLDQALERKHDSELTTDYALSTTGGRVAFADGAVRIPEGSFDAEITESERYQTRWEGFYTGIVPLIGVCDVSFPQTVAKQLTWELSNGVGIRTPI</sequence>
<name>A0ABD5WI50_9EURY</name>
<dbReference type="AlphaFoldDB" id="A0ABD5WI50"/>
<reference evidence="1 2" key="1">
    <citation type="journal article" date="2019" name="Int. J. Syst. Evol. Microbiol.">
        <title>The Global Catalogue of Microorganisms (GCM) 10K type strain sequencing project: providing services to taxonomists for standard genome sequencing and annotation.</title>
        <authorList>
            <consortium name="The Broad Institute Genomics Platform"/>
            <consortium name="The Broad Institute Genome Sequencing Center for Infectious Disease"/>
            <person name="Wu L."/>
            <person name="Ma J."/>
        </authorList>
    </citation>
    <scope>NUCLEOTIDE SEQUENCE [LARGE SCALE GENOMIC DNA]</scope>
    <source>
        <strain evidence="1 2">DT31</strain>
    </source>
</reference>
<dbReference type="EMBL" id="JBHTAH010000011">
    <property type="protein sequence ID" value="MFC7070479.1"/>
    <property type="molecule type" value="Genomic_DNA"/>
</dbReference>
<accession>A0ABD5WI50</accession>
<dbReference type="GeneID" id="81124389"/>
<organism evidence="1 2">
    <name type="scientific">Halobaculum lipolyticum</name>
    <dbReference type="NCBI Taxonomy" id="3032001"/>
    <lineage>
        <taxon>Archaea</taxon>
        <taxon>Methanobacteriati</taxon>
        <taxon>Methanobacteriota</taxon>
        <taxon>Stenosarchaea group</taxon>
        <taxon>Halobacteria</taxon>
        <taxon>Halobacteriales</taxon>
        <taxon>Haloferacaceae</taxon>
        <taxon>Halobaculum</taxon>
    </lineage>
</organism>
<evidence type="ECO:0000313" key="2">
    <source>
        <dbReference type="Proteomes" id="UP001596461"/>
    </source>
</evidence>
<protein>
    <recommendedName>
        <fullName evidence="3">DUF3298 domain-containing protein</fullName>
    </recommendedName>
</protein>
<evidence type="ECO:0008006" key="3">
    <source>
        <dbReference type="Google" id="ProtNLM"/>
    </source>
</evidence>
<keyword evidence="2" id="KW-1185">Reference proteome</keyword>
<dbReference type="PROSITE" id="PS51257">
    <property type="entry name" value="PROKAR_LIPOPROTEIN"/>
    <property type="match status" value="1"/>
</dbReference>
<comment type="caution">
    <text evidence="1">The sequence shown here is derived from an EMBL/GenBank/DDBJ whole genome shotgun (WGS) entry which is preliminary data.</text>
</comment>
<proteinExistence type="predicted"/>
<gene>
    <name evidence="1" type="ORF">ACFQL9_12575</name>
</gene>